<dbReference type="Proteomes" id="UP000271010">
    <property type="component" value="Unassembled WGS sequence"/>
</dbReference>
<organism evidence="1 2">
    <name type="scientific">Rufibacter immobilis</name>
    <dbReference type="NCBI Taxonomy" id="1348778"/>
    <lineage>
        <taxon>Bacteria</taxon>
        <taxon>Pseudomonadati</taxon>
        <taxon>Bacteroidota</taxon>
        <taxon>Cytophagia</taxon>
        <taxon>Cytophagales</taxon>
        <taxon>Hymenobacteraceae</taxon>
        <taxon>Rufibacter</taxon>
    </lineage>
</organism>
<protein>
    <submittedName>
        <fullName evidence="1">Uncharacterized protein</fullName>
    </submittedName>
</protein>
<proteinExistence type="predicted"/>
<evidence type="ECO:0000313" key="1">
    <source>
        <dbReference type="EMBL" id="RNI28202.1"/>
    </source>
</evidence>
<dbReference type="AlphaFoldDB" id="A0A3M9MRP0"/>
<keyword evidence="2" id="KW-1185">Reference proteome</keyword>
<comment type="caution">
    <text evidence="1">The sequence shown here is derived from an EMBL/GenBank/DDBJ whole genome shotgun (WGS) entry which is preliminary data.</text>
</comment>
<accession>A0A3M9MRP0</accession>
<evidence type="ECO:0000313" key="2">
    <source>
        <dbReference type="Proteomes" id="UP000271010"/>
    </source>
</evidence>
<sequence length="119" mass="13980">MPLNGFKWKVETDLVAFFQLRKKFVLDFCGIRIFLNGEQRNLGFEEQLFGHAGVQYLFQQNALMSRHRQHIHLVFLHKTENSGDHVVFSALHQAIVLLSEVFCDVLQQRLVWHNVELAF</sequence>
<gene>
    <name evidence="1" type="ORF">EFA69_19230</name>
</gene>
<dbReference type="EMBL" id="RJJE01000017">
    <property type="protein sequence ID" value="RNI28202.1"/>
    <property type="molecule type" value="Genomic_DNA"/>
</dbReference>
<reference evidence="1 2" key="1">
    <citation type="submission" date="2018-11" db="EMBL/GenBank/DDBJ databases">
        <title>Rufibacter latericius sp. nov., isolated from water in Baiyang Lake.</title>
        <authorList>
            <person name="Yang Y."/>
        </authorList>
    </citation>
    <scope>NUCLEOTIDE SEQUENCE [LARGE SCALE GENOMIC DNA]</scope>
    <source>
        <strain evidence="1 2">MCC P1</strain>
    </source>
</reference>
<name>A0A3M9MRP0_9BACT</name>